<dbReference type="PANTHER" id="PTHR10357:SF179">
    <property type="entry name" value="NEUTRAL AND BASIC AMINO ACID TRANSPORT PROTEIN RBAT"/>
    <property type="match status" value="1"/>
</dbReference>
<protein>
    <submittedName>
        <fullName evidence="6">Alpha-glucosidase</fullName>
        <ecNumber evidence="6">3.2.1.20</ecNumber>
    </submittedName>
</protein>
<reference evidence="6 7" key="1">
    <citation type="submission" date="2020-08" db="EMBL/GenBank/DDBJ databases">
        <title>Genomic Encyclopedia of Type Strains, Phase IV (KMG-V): Genome sequencing to study the core and pangenomes of soil and plant-associated prokaryotes.</title>
        <authorList>
            <person name="Whitman W."/>
        </authorList>
    </citation>
    <scope>NUCLEOTIDE SEQUENCE [LARGE SCALE GENOMIC DNA]</scope>
    <source>
        <strain evidence="6 7">X5P2</strain>
    </source>
</reference>
<keyword evidence="2 6" id="KW-0378">Hydrolase</keyword>
<dbReference type="Gene3D" id="3.20.20.80">
    <property type="entry name" value="Glycosidases"/>
    <property type="match status" value="1"/>
</dbReference>
<dbReference type="GO" id="GO:0009313">
    <property type="term" value="P:oligosaccharide catabolic process"/>
    <property type="evidence" value="ECO:0007669"/>
    <property type="project" value="TreeGrafter"/>
</dbReference>
<dbReference type="SUPFAM" id="SSF51445">
    <property type="entry name" value="(Trans)glycosidases"/>
    <property type="match status" value="1"/>
</dbReference>
<evidence type="ECO:0000256" key="4">
    <source>
        <dbReference type="SAM" id="MobiDB-lite"/>
    </source>
</evidence>
<dbReference type="InterPro" id="IPR006047">
    <property type="entry name" value="GH13_cat_dom"/>
</dbReference>
<feature type="region of interest" description="Disordered" evidence="4">
    <location>
        <begin position="372"/>
        <end position="394"/>
    </location>
</feature>
<proteinExistence type="inferred from homology"/>
<sequence length="521" mass="59760">MHNPVWWQSAVIYEVYPRSFQDSNEDGIGDLDGIIQRLDYLVRLGVDAIWVAPIYRSPMADFGYDVAGYCSIDPIFGTMEDFDRLLEETHRRNLRLILDFVPNHSSDQHPWFIESRSSRENLKRDWYLWRDEPNNWRSNFGGSGWEWDERTNQYYYHSFLKEQPDLNWRNPDVRAAMFDVLRFWLDKGVDGFRVDVMWLIIKDDQYRDNPPNPEFSATQSSGNSLLTIYNSNRPEVHEVVAEMRSLIDSYPERVLIGEIYLPLKDLMTYYGLDLNGANLPFNFLLLQCTWNAQAIARVVSEYMKVLPHGAWPNWVLGNHDNARIATRVGRSQSVIAAMLLLTLPGTLTIYYGEEIGMTNALIRAEDVQDPAEKRQPGIGMGRDPERTPLTWDSSEKAGFTQGRPWLPIGADHQTVNVEVEESDKASILNLYRRLIALRRAYPMLVGGHLGVLTTLGDLLCYERSDGNQRLVVLLNLGQSPIHAETEAGIILTGTDFRRDLEQVGNFIELRGSEGVIVKIIS</sequence>
<dbReference type="Gene3D" id="3.90.400.10">
    <property type="entry name" value="Oligo-1,6-glucosidase, Domain 2"/>
    <property type="match status" value="1"/>
</dbReference>
<evidence type="ECO:0000256" key="3">
    <source>
        <dbReference type="ARBA" id="ARBA00023295"/>
    </source>
</evidence>
<dbReference type="PANTHER" id="PTHR10357">
    <property type="entry name" value="ALPHA-AMYLASE FAMILY MEMBER"/>
    <property type="match status" value="1"/>
</dbReference>
<evidence type="ECO:0000256" key="1">
    <source>
        <dbReference type="ARBA" id="ARBA00008061"/>
    </source>
</evidence>
<keyword evidence="7" id="KW-1185">Reference proteome</keyword>
<dbReference type="InterPro" id="IPR017853">
    <property type="entry name" value="GH"/>
</dbReference>
<dbReference type="CDD" id="cd11331">
    <property type="entry name" value="AmyAc_OligoGlu_like"/>
    <property type="match status" value="1"/>
</dbReference>
<dbReference type="FunFam" id="3.90.400.10:FF:000002">
    <property type="entry name" value="Sucrose isomerase"/>
    <property type="match status" value="1"/>
</dbReference>
<dbReference type="Pfam" id="PF00128">
    <property type="entry name" value="Alpha-amylase"/>
    <property type="match status" value="1"/>
</dbReference>
<dbReference type="SMART" id="SM00642">
    <property type="entry name" value="Aamy"/>
    <property type="match status" value="1"/>
</dbReference>
<dbReference type="AlphaFoldDB" id="A0A9X0QAN2"/>
<dbReference type="RefSeq" id="WP_183972823.1">
    <property type="nucleotide sequence ID" value="NZ_JACHEB010000001.1"/>
</dbReference>
<dbReference type="InterPro" id="IPR045857">
    <property type="entry name" value="O16G_dom_2"/>
</dbReference>
<feature type="domain" description="Glycosyl hydrolase family 13 catalytic" evidence="5">
    <location>
        <begin position="14"/>
        <end position="386"/>
    </location>
</feature>
<dbReference type="GO" id="GO:0004556">
    <property type="term" value="F:alpha-amylase activity"/>
    <property type="evidence" value="ECO:0007669"/>
    <property type="project" value="TreeGrafter"/>
</dbReference>
<name>A0A9X0QAN2_9BACT</name>
<keyword evidence="3 6" id="KW-0326">Glycosidase</keyword>
<evidence type="ECO:0000259" key="5">
    <source>
        <dbReference type="SMART" id="SM00642"/>
    </source>
</evidence>
<accession>A0A9X0QAN2</accession>
<evidence type="ECO:0000313" key="6">
    <source>
        <dbReference type="EMBL" id="MBB5326690.1"/>
    </source>
</evidence>
<gene>
    <name evidence="6" type="ORF">HDF14_000284</name>
</gene>
<dbReference type="EMBL" id="JACHEB010000001">
    <property type="protein sequence ID" value="MBB5326690.1"/>
    <property type="molecule type" value="Genomic_DNA"/>
</dbReference>
<dbReference type="EC" id="3.2.1.20" evidence="6"/>
<evidence type="ECO:0000313" key="7">
    <source>
        <dbReference type="Proteomes" id="UP000535182"/>
    </source>
</evidence>
<dbReference type="Proteomes" id="UP000535182">
    <property type="component" value="Unassembled WGS sequence"/>
</dbReference>
<organism evidence="6 7">
    <name type="scientific">Tunturiibacter gelidiferens</name>
    <dbReference type="NCBI Taxonomy" id="3069689"/>
    <lineage>
        <taxon>Bacteria</taxon>
        <taxon>Pseudomonadati</taxon>
        <taxon>Acidobacteriota</taxon>
        <taxon>Terriglobia</taxon>
        <taxon>Terriglobales</taxon>
        <taxon>Acidobacteriaceae</taxon>
        <taxon>Tunturiibacter</taxon>
    </lineage>
</organism>
<comment type="caution">
    <text evidence="6">The sequence shown here is derived from an EMBL/GenBank/DDBJ whole genome shotgun (WGS) entry which is preliminary data.</text>
</comment>
<evidence type="ECO:0000256" key="2">
    <source>
        <dbReference type="ARBA" id="ARBA00022801"/>
    </source>
</evidence>
<dbReference type="GO" id="GO:0004558">
    <property type="term" value="F:alpha-1,4-glucosidase activity"/>
    <property type="evidence" value="ECO:0007669"/>
    <property type="project" value="UniProtKB-EC"/>
</dbReference>
<comment type="similarity">
    <text evidence="1">Belongs to the glycosyl hydrolase 13 family.</text>
</comment>